<dbReference type="EMBL" id="MW546076">
    <property type="protein sequence ID" value="QVD58826.1"/>
    <property type="molecule type" value="Genomic_DNA"/>
</dbReference>
<gene>
    <name evidence="1" type="ORF">Remus_012</name>
    <name evidence="2" type="ORF">Remus_195</name>
</gene>
<name>A0A8E5KCN7_9CAUD</name>
<dbReference type="EMBL" id="MW546076">
    <property type="protein sequence ID" value="QVD58643.1"/>
    <property type="molecule type" value="Genomic_DNA"/>
</dbReference>
<proteinExistence type="predicted"/>
<evidence type="ECO:0000313" key="1">
    <source>
        <dbReference type="EMBL" id="QVD58643.1"/>
    </source>
</evidence>
<protein>
    <submittedName>
        <fullName evidence="1">Uncharacterized protein</fullName>
    </submittedName>
</protein>
<evidence type="ECO:0000313" key="2">
    <source>
        <dbReference type="EMBL" id="QVD58826.1"/>
    </source>
</evidence>
<sequence length="119" mass="13473">MLEQAKGITTDYIMEFIDEHEHYFYEDLHKLAGELVLKDTHDTNPIVINDGDGYSGTIISKFKSKVEGVPDITVSDFYGSCSFCDTLANIYEGSDELEIIRDLATMVLHTIQSMEEKVE</sequence>
<organism evidence="1">
    <name type="scientific">Silviavirus remus</name>
    <dbReference type="NCBI Taxonomy" id="1857890"/>
    <lineage>
        <taxon>Viruses</taxon>
        <taxon>Duplodnaviria</taxon>
        <taxon>Heunggongvirae</taxon>
        <taxon>Uroviricota</taxon>
        <taxon>Caudoviricetes</taxon>
        <taxon>Herelleviridae</taxon>
        <taxon>Twortvirinae</taxon>
        <taxon>Silviavirus</taxon>
    </lineage>
</organism>
<dbReference type="Proteomes" id="UP000676678">
    <property type="component" value="Segment"/>
</dbReference>
<reference evidence="1" key="1">
    <citation type="journal article" date="2021" name="Pharmaceuticals (Basel)">
        <title>epsilon(2)-Phages Are Naturally Bred and Have a Vastly Improved Host Range in Staphylococcus aureus over Wild Type Phages.</title>
        <authorList>
            <person name="Saez Moreno D."/>
            <person name="Visram Z."/>
            <person name="Mutti M."/>
            <person name="Restrepo-Cordoba M."/>
            <person name="Hartmann S."/>
            <person name="Kremers A.I."/>
            <person name="Tisakova L."/>
            <person name="Schertler S."/>
            <person name="Wittmann J."/>
            <person name="Kalali B."/>
            <person name="Monecke S."/>
            <person name="Ehricht R."/>
            <person name="Resch G."/>
            <person name="Corsini L."/>
        </authorList>
    </citation>
    <scope>NUCLEOTIDE SEQUENCE</scope>
</reference>
<accession>A0A8E5KCN7</accession>